<accession>A0A9D3MMD2</accession>
<gene>
    <name evidence="2" type="ORF">ANANG_G00083040</name>
</gene>
<organism evidence="2 3">
    <name type="scientific">Anguilla anguilla</name>
    <name type="common">European freshwater eel</name>
    <name type="synonym">Muraena anguilla</name>
    <dbReference type="NCBI Taxonomy" id="7936"/>
    <lineage>
        <taxon>Eukaryota</taxon>
        <taxon>Metazoa</taxon>
        <taxon>Chordata</taxon>
        <taxon>Craniata</taxon>
        <taxon>Vertebrata</taxon>
        <taxon>Euteleostomi</taxon>
        <taxon>Actinopterygii</taxon>
        <taxon>Neopterygii</taxon>
        <taxon>Teleostei</taxon>
        <taxon>Anguilliformes</taxon>
        <taxon>Anguillidae</taxon>
        <taxon>Anguilla</taxon>
    </lineage>
</organism>
<feature type="compositionally biased region" description="Basic residues" evidence="1">
    <location>
        <begin position="15"/>
        <end position="25"/>
    </location>
</feature>
<evidence type="ECO:0000256" key="1">
    <source>
        <dbReference type="SAM" id="MobiDB-lite"/>
    </source>
</evidence>
<protein>
    <submittedName>
        <fullName evidence="2">Uncharacterized protein</fullName>
    </submittedName>
</protein>
<feature type="non-terminal residue" evidence="2">
    <location>
        <position position="115"/>
    </location>
</feature>
<proteinExistence type="predicted"/>
<reference evidence="2" key="1">
    <citation type="submission" date="2021-01" db="EMBL/GenBank/DDBJ databases">
        <title>A chromosome-scale assembly of European eel, Anguilla anguilla.</title>
        <authorList>
            <person name="Henkel C."/>
            <person name="Jong-Raadsen S.A."/>
            <person name="Dufour S."/>
            <person name="Weltzien F.-A."/>
            <person name="Palstra A.P."/>
            <person name="Pelster B."/>
            <person name="Spaink H.P."/>
            <person name="Van Den Thillart G.E."/>
            <person name="Jansen H."/>
            <person name="Zahm M."/>
            <person name="Klopp C."/>
            <person name="Cedric C."/>
            <person name="Louis A."/>
            <person name="Berthelot C."/>
            <person name="Parey E."/>
            <person name="Roest Crollius H."/>
            <person name="Montfort J."/>
            <person name="Robinson-Rechavi M."/>
            <person name="Bucao C."/>
            <person name="Bouchez O."/>
            <person name="Gislard M."/>
            <person name="Lluch J."/>
            <person name="Milhes M."/>
            <person name="Lampietro C."/>
            <person name="Lopez Roques C."/>
            <person name="Donnadieu C."/>
            <person name="Braasch I."/>
            <person name="Desvignes T."/>
            <person name="Postlethwait J."/>
            <person name="Bobe J."/>
            <person name="Guiguen Y."/>
            <person name="Dirks R."/>
        </authorList>
    </citation>
    <scope>NUCLEOTIDE SEQUENCE</scope>
    <source>
        <strain evidence="2">Tag_6206</strain>
        <tissue evidence="2">Liver</tissue>
    </source>
</reference>
<keyword evidence="3" id="KW-1185">Reference proteome</keyword>
<dbReference type="AlphaFoldDB" id="A0A9D3MMD2"/>
<dbReference type="EMBL" id="JAFIRN010000004">
    <property type="protein sequence ID" value="KAG5850492.1"/>
    <property type="molecule type" value="Genomic_DNA"/>
</dbReference>
<feature type="compositionally biased region" description="Polar residues" evidence="1">
    <location>
        <begin position="1"/>
        <end position="14"/>
    </location>
</feature>
<feature type="non-terminal residue" evidence="2">
    <location>
        <position position="1"/>
    </location>
</feature>
<sequence length="115" mass="12816">LTQQGKFSSATQIRKTSRSPAHQKQRNAAPETICTWISPGCRVLTHSDDRPGTATSRLHPSVNRQANIMQHYCPVSPNPHCTLRTITGFDGRVLHFHNTLCHMQPVPLFPAEHVG</sequence>
<feature type="region of interest" description="Disordered" evidence="1">
    <location>
        <begin position="1"/>
        <end position="30"/>
    </location>
</feature>
<evidence type="ECO:0000313" key="2">
    <source>
        <dbReference type="EMBL" id="KAG5850492.1"/>
    </source>
</evidence>
<evidence type="ECO:0000313" key="3">
    <source>
        <dbReference type="Proteomes" id="UP001044222"/>
    </source>
</evidence>
<name>A0A9D3MMD2_ANGAN</name>
<comment type="caution">
    <text evidence="2">The sequence shown here is derived from an EMBL/GenBank/DDBJ whole genome shotgun (WGS) entry which is preliminary data.</text>
</comment>
<dbReference type="Proteomes" id="UP001044222">
    <property type="component" value="Unassembled WGS sequence"/>
</dbReference>